<gene>
    <name evidence="1" type="ORF">CCAM_LOCUS9000</name>
</gene>
<dbReference type="EMBL" id="OOIL02000581">
    <property type="protein sequence ID" value="VFQ67224.1"/>
    <property type="molecule type" value="Genomic_DNA"/>
</dbReference>
<evidence type="ECO:0000313" key="2">
    <source>
        <dbReference type="Proteomes" id="UP000595140"/>
    </source>
</evidence>
<dbReference type="Proteomes" id="UP000595140">
    <property type="component" value="Unassembled WGS sequence"/>
</dbReference>
<dbReference type="AlphaFoldDB" id="A0A484KTB5"/>
<name>A0A484KTB5_9ASTE</name>
<reference evidence="1 2" key="1">
    <citation type="submission" date="2018-04" db="EMBL/GenBank/DDBJ databases">
        <authorList>
            <person name="Vogel A."/>
        </authorList>
    </citation>
    <scope>NUCLEOTIDE SEQUENCE [LARGE SCALE GENOMIC DNA]</scope>
</reference>
<organism evidence="1 2">
    <name type="scientific">Cuscuta campestris</name>
    <dbReference type="NCBI Taxonomy" id="132261"/>
    <lineage>
        <taxon>Eukaryota</taxon>
        <taxon>Viridiplantae</taxon>
        <taxon>Streptophyta</taxon>
        <taxon>Embryophyta</taxon>
        <taxon>Tracheophyta</taxon>
        <taxon>Spermatophyta</taxon>
        <taxon>Magnoliopsida</taxon>
        <taxon>eudicotyledons</taxon>
        <taxon>Gunneridae</taxon>
        <taxon>Pentapetalae</taxon>
        <taxon>asterids</taxon>
        <taxon>lamiids</taxon>
        <taxon>Solanales</taxon>
        <taxon>Convolvulaceae</taxon>
        <taxon>Cuscuteae</taxon>
        <taxon>Cuscuta</taxon>
        <taxon>Cuscuta subgen. Grammica</taxon>
        <taxon>Cuscuta sect. Cleistogrammica</taxon>
    </lineage>
</organism>
<sequence length="98" mass="11768">MLASELCSPELNQIKMNRACSLLFPFVTRWWLWEIDSGIHPEEQYDGGDVWTRNLTRRNDVYSFILEGDIFQVFFKTLPRYAFKYRMHSDHGDVFKDQ</sequence>
<protein>
    <submittedName>
        <fullName evidence="1">Uncharacterized protein</fullName>
    </submittedName>
</protein>
<evidence type="ECO:0000313" key="1">
    <source>
        <dbReference type="EMBL" id="VFQ67224.1"/>
    </source>
</evidence>
<proteinExistence type="predicted"/>
<accession>A0A484KTB5</accession>
<keyword evidence="2" id="KW-1185">Reference proteome</keyword>